<sequence>MVGRFGQVIDGRRQITALHIAGDMCDLHSLVAPATEWPLQALTPTAIMQVSHAQLLAVARAYPNIAEAFWRDCSVDAAILSQWVVNVGRRDARSRMAHLFCEMAVRFEDAGDECRTHFTLPMSQTQLGDALGMTSVHVNRTLKALREAGLVMMSHHEVRVPCWRELANVADFDPHYLQIRLSRAAAAATRPTLASV</sequence>
<protein>
    <submittedName>
        <fullName evidence="5">Crp/Fnr family transcriptional regulator</fullName>
    </submittedName>
</protein>
<dbReference type="Proteomes" id="UP000318055">
    <property type="component" value="Chromosome"/>
</dbReference>
<accession>A0A518RKV9</accession>
<keyword evidence="3" id="KW-0804">Transcription</keyword>
<dbReference type="PROSITE" id="PS51063">
    <property type="entry name" value="HTH_CRP_2"/>
    <property type="match status" value="1"/>
</dbReference>
<keyword evidence="1" id="KW-0805">Transcription regulation</keyword>
<evidence type="ECO:0000256" key="1">
    <source>
        <dbReference type="ARBA" id="ARBA00023015"/>
    </source>
</evidence>
<dbReference type="InterPro" id="IPR014710">
    <property type="entry name" value="RmlC-like_jellyroll"/>
</dbReference>
<name>A0A518RKV9_9SPHN</name>
<organism evidence="5 6">
    <name type="scientific">Sphingomonas suaedae</name>
    <dbReference type="NCBI Taxonomy" id="2599297"/>
    <lineage>
        <taxon>Bacteria</taxon>
        <taxon>Pseudomonadati</taxon>
        <taxon>Pseudomonadota</taxon>
        <taxon>Alphaproteobacteria</taxon>
        <taxon>Sphingomonadales</taxon>
        <taxon>Sphingomonadaceae</taxon>
        <taxon>Sphingomonas</taxon>
    </lineage>
</organism>
<dbReference type="KEGG" id="ssua:FPZ54_03340"/>
<gene>
    <name evidence="5" type="ORF">FPZ54_03340</name>
</gene>
<dbReference type="InterPro" id="IPR036388">
    <property type="entry name" value="WH-like_DNA-bd_sf"/>
</dbReference>
<evidence type="ECO:0000313" key="6">
    <source>
        <dbReference type="Proteomes" id="UP000318055"/>
    </source>
</evidence>
<dbReference type="GO" id="GO:0003677">
    <property type="term" value="F:DNA binding"/>
    <property type="evidence" value="ECO:0007669"/>
    <property type="project" value="UniProtKB-KW"/>
</dbReference>
<reference evidence="5 6" key="1">
    <citation type="submission" date="2019-07" db="EMBL/GenBank/DDBJ databases">
        <title>Sphingomonas alkalisoli sp. nov., isolated from rhizosphere soil of Suaedae salsa.</title>
        <authorList>
            <person name="Zhang H."/>
            <person name="Xu L."/>
            <person name="Zhang J.-X."/>
            <person name="Sun J.-Q."/>
        </authorList>
    </citation>
    <scope>NUCLEOTIDE SEQUENCE [LARGE SCALE GENOMIC DNA]</scope>
    <source>
        <strain evidence="5 6">XS-10</strain>
    </source>
</reference>
<dbReference type="Gene3D" id="1.10.10.10">
    <property type="entry name" value="Winged helix-like DNA-binding domain superfamily/Winged helix DNA-binding domain"/>
    <property type="match status" value="1"/>
</dbReference>
<keyword evidence="2" id="KW-0238">DNA-binding</keyword>
<dbReference type="AlphaFoldDB" id="A0A518RKV9"/>
<dbReference type="Gene3D" id="2.60.120.10">
    <property type="entry name" value="Jelly Rolls"/>
    <property type="match status" value="1"/>
</dbReference>
<dbReference type="SUPFAM" id="SSF51206">
    <property type="entry name" value="cAMP-binding domain-like"/>
    <property type="match status" value="1"/>
</dbReference>
<dbReference type="InterPro" id="IPR012318">
    <property type="entry name" value="HTH_CRP"/>
</dbReference>
<evidence type="ECO:0000259" key="4">
    <source>
        <dbReference type="PROSITE" id="PS51063"/>
    </source>
</evidence>
<proteinExistence type="predicted"/>
<dbReference type="OrthoDB" id="6155297at2"/>
<dbReference type="SMART" id="SM00419">
    <property type="entry name" value="HTH_CRP"/>
    <property type="match status" value="1"/>
</dbReference>
<dbReference type="EMBL" id="CP042239">
    <property type="protein sequence ID" value="QDX28081.1"/>
    <property type="molecule type" value="Genomic_DNA"/>
</dbReference>
<evidence type="ECO:0000256" key="3">
    <source>
        <dbReference type="ARBA" id="ARBA00023163"/>
    </source>
</evidence>
<evidence type="ECO:0000313" key="5">
    <source>
        <dbReference type="EMBL" id="QDX28081.1"/>
    </source>
</evidence>
<dbReference type="InterPro" id="IPR018490">
    <property type="entry name" value="cNMP-bd_dom_sf"/>
</dbReference>
<keyword evidence="6" id="KW-1185">Reference proteome</keyword>
<dbReference type="InterPro" id="IPR036390">
    <property type="entry name" value="WH_DNA-bd_sf"/>
</dbReference>
<feature type="domain" description="HTH crp-type" evidence="4">
    <location>
        <begin position="90"/>
        <end position="164"/>
    </location>
</feature>
<evidence type="ECO:0000256" key="2">
    <source>
        <dbReference type="ARBA" id="ARBA00023125"/>
    </source>
</evidence>
<dbReference type="GO" id="GO:0006355">
    <property type="term" value="P:regulation of DNA-templated transcription"/>
    <property type="evidence" value="ECO:0007669"/>
    <property type="project" value="InterPro"/>
</dbReference>
<dbReference type="SUPFAM" id="SSF46785">
    <property type="entry name" value="Winged helix' DNA-binding domain"/>
    <property type="match status" value="1"/>
</dbReference>
<dbReference type="Pfam" id="PF13545">
    <property type="entry name" value="HTH_Crp_2"/>
    <property type="match status" value="1"/>
</dbReference>